<dbReference type="FunFam" id="3.30.300.30:FF:000008">
    <property type="entry name" value="2,3-dihydroxybenzoate-AMP ligase"/>
    <property type="match status" value="1"/>
</dbReference>
<keyword evidence="2 5" id="KW-0436">Ligase</keyword>
<dbReference type="CDD" id="cd17631">
    <property type="entry name" value="FACL_FadD13-like"/>
    <property type="match status" value="1"/>
</dbReference>
<comment type="similarity">
    <text evidence="1">Belongs to the ATP-dependent AMP-binding enzyme family.</text>
</comment>
<reference evidence="5 6" key="1">
    <citation type="submission" date="2019-02" db="EMBL/GenBank/DDBJ databases">
        <authorList>
            <person name="Li S.-H."/>
        </authorList>
    </citation>
    <scope>NUCLEOTIDE SEQUENCE [LARGE SCALE GENOMIC DNA]</scope>
    <source>
        <strain evidence="5 6">IMCC14385</strain>
    </source>
</reference>
<accession>A0A5P9NJJ6</accession>
<feature type="domain" description="AMP-binding enzyme C-terminal" evidence="4">
    <location>
        <begin position="431"/>
        <end position="506"/>
    </location>
</feature>
<evidence type="ECO:0000256" key="2">
    <source>
        <dbReference type="ARBA" id="ARBA00022598"/>
    </source>
</evidence>
<dbReference type="Gene3D" id="3.30.300.30">
    <property type="match status" value="1"/>
</dbReference>
<sequence>MPIRGNFPVLIHNLTEFYARSYPDNTCLSLGDKQLTFSELDAQVNQLANAMLSLEFSPGQRVAILGENSIEHAICFLAASKVGAVAVPLNYRLAPVELAYVINDAEARLLLVMDSALEQLTPLREHLSAKVNIVSSSSDDSLHWQEWLEQFDQSAPQIELGRDTPILQLYTSGTTGNPKGVVLSQYNMMSTIMLGNLTAACRPNVGSAGIGIAPLFHIGGAGYLLSGLANGMHIIIHETFDPMKFLDDIEQNPVEVVFMVPAMIMFILQIPGIEKRDFSGVKQIAYGASPISESLLRQAIDIFKCDFAQLYGMTETAGYGTVLVQNDHAKALAGQPELLRSCGRPNIGASVKLMDSHGNEVEQGEIGEIWLKSNSSMLHYYNLEAATASSLTDGWVHTGDAGYQDEEGYIYLKDRIKDMVVSGGENIYPTEVENALVQHPGIADVAVIGVPDEKFGEALLAVVVLAPEQSLTAEEMIEFCRDKIAGYKIPRQLKLIDQLPRNPSGKLLKKELRAPYWEGTDRGIG</sequence>
<dbReference type="AlphaFoldDB" id="A0A5P9NJJ6"/>
<evidence type="ECO:0000313" key="6">
    <source>
        <dbReference type="Proteomes" id="UP000326287"/>
    </source>
</evidence>
<evidence type="ECO:0000313" key="5">
    <source>
        <dbReference type="EMBL" id="QFU75394.1"/>
    </source>
</evidence>
<name>A0A5P9NJJ6_9GAMM</name>
<evidence type="ECO:0000256" key="1">
    <source>
        <dbReference type="ARBA" id="ARBA00006432"/>
    </source>
</evidence>
<dbReference type="Proteomes" id="UP000326287">
    <property type="component" value="Chromosome"/>
</dbReference>
<organism evidence="5 6">
    <name type="scientific">Halioglobus maricola</name>
    <dbReference type="NCBI Taxonomy" id="2601894"/>
    <lineage>
        <taxon>Bacteria</taxon>
        <taxon>Pseudomonadati</taxon>
        <taxon>Pseudomonadota</taxon>
        <taxon>Gammaproteobacteria</taxon>
        <taxon>Cellvibrionales</taxon>
        <taxon>Halieaceae</taxon>
        <taxon>Halioglobus</taxon>
    </lineage>
</organism>
<dbReference type="GO" id="GO:0016878">
    <property type="term" value="F:acid-thiol ligase activity"/>
    <property type="evidence" value="ECO:0007669"/>
    <property type="project" value="UniProtKB-ARBA"/>
</dbReference>
<keyword evidence="6" id="KW-1185">Reference proteome</keyword>
<gene>
    <name evidence="5" type="ORF">EY643_06870</name>
</gene>
<dbReference type="SUPFAM" id="SSF56801">
    <property type="entry name" value="Acetyl-CoA synthetase-like"/>
    <property type="match status" value="1"/>
</dbReference>
<dbReference type="Pfam" id="PF00501">
    <property type="entry name" value="AMP-binding"/>
    <property type="match status" value="1"/>
</dbReference>
<dbReference type="EMBL" id="CP036422">
    <property type="protein sequence ID" value="QFU75394.1"/>
    <property type="molecule type" value="Genomic_DNA"/>
</dbReference>
<dbReference type="KEGG" id="halc:EY643_06870"/>
<dbReference type="InterPro" id="IPR042099">
    <property type="entry name" value="ANL_N_sf"/>
</dbReference>
<protein>
    <submittedName>
        <fullName evidence="5">Long-chain-fatty-acid--CoA ligase</fullName>
    </submittedName>
</protein>
<evidence type="ECO:0000259" key="3">
    <source>
        <dbReference type="Pfam" id="PF00501"/>
    </source>
</evidence>
<dbReference type="Pfam" id="PF13193">
    <property type="entry name" value="AMP-binding_C"/>
    <property type="match status" value="1"/>
</dbReference>
<feature type="domain" description="AMP-dependent synthetase/ligase" evidence="3">
    <location>
        <begin position="19"/>
        <end position="381"/>
    </location>
</feature>
<dbReference type="PANTHER" id="PTHR43767">
    <property type="entry name" value="LONG-CHAIN-FATTY-ACID--COA LIGASE"/>
    <property type="match status" value="1"/>
</dbReference>
<proteinExistence type="inferred from homology"/>
<dbReference type="NCBIfam" id="NF004837">
    <property type="entry name" value="PRK06187.1"/>
    <property type="match status" value="1"/>
</dbReference>
<dbReference type="PANTHER" id="PTHR43767:SF1">
    <property type="entry name" value="NONRIBOSOMAL PEPTIDE SYNTHASE PES1 (EUROFUNG)-RELATED"/>
    <property type="match status" value="1"/>
</dbReference>
<dbReference type="OrthoDB" id="9047442at2"/>
<dbReference type="InterPro" id="IPR045851">
    <property type="entry name" value="AMP-bd_C_sf"/>
</dbReference>
<dbReference type="InterPro" id="IPR050237">
    <property type="entry name" value="ATP-dep_AMP-bd_enzyme"/>
</dbReference>
<dbReference type="Gene3D" id="3.40.50.12780">
    <property type="entry name" value="N-terminal domain of ligase-like"/>
    <property type="match status" value="1"/>
</dbReference>
<dbReference type="InterPro" id="IPR000873">
    <property type="entry name" value="AMP-dep_synth/lig_dom"/>
</dbReference>
<evidence type="ECO:0000259" key="4">
    <source>
        <dbReference type="Pfam" id="PF13193"/>
    </source>
</evidence>
<dbReference type="InterPro" id="IPR025110">
    <property type="entry name" value="AMP-bd_C"/>
</dbReference>